<comment type="subcellular location">
    <subcellularLocation>
        <location evidence="1">Cell projection</location>
        <location evidence="1">Cilium</location>
        <location evidence="1">Flagellum</location>
    </subcellularLocation>
</comment>
<dbReference type="EMBL" id="CAACVG010010211">
    <property type="protein sequence ID" value="VEN55243.1"/>
    <property type="molecule type" value="Genomic_DNA"/>
</dbReference>
<organism evidence="6 7">
    <name type="scientific">Callosobruchus maculatus</name>
    <name type="common">Southern cowpea weevil</name>
    <name type="synonym">Pulse bruchid</name>
    <dbReference type="NCBI Taxonomy" id="64391"/>
    <lineage>
        <taxon>Eukaryota</taxon>
        <taxon>Metazoa</taxon>
        <taxon>Ecdysozoa</taxon>
        <taxon>Arthropoda</taxon>
        <taxon>Hexapoda</taxon>
        <taxon>Insecta</taxon>
        <taxon>Pterygota</taxon>
        <taxon>Neoptera</taxon>
        <taxon>Endopterygota</taxon>
        <taxon>Coleoptera</taxon>
        <taxon>Polyphaga</taxon>
        <taxon>Cucujiformia</taxon>
        <taxon>Chrysomeloidea</taxon>
        <taxon>Chrysomelidae</taxon>
        <taxon>Bruchinae</taxon>
        <taxon>Bruchini</taxon>
        <taxon>Callosobruchus</taxon>
    </lineage>
</organism>
<dbReference type="PANTHER" id="PTHR14952">
    <property type="entry name" value="ROPPORIN-1-LIKE PROTEIN"/>
    <property type="match status" value="1"/>
</dbReference>
<dbReference type="AlphaFoldDB" id="A0A653D5K2"/>
<evidence type="ECO:0000256" key="3">
    <source>
        <dbReference type="ARBA" id="ARBA00023069"/>
    </source>
</evidence>
<reference evidence="6 7" key="1">
    <citation type="submission" date="2019-01" db="EMBL/GenBank/DDBJ databases">
        <authorList>
            <person name="Sayadi A."/>
        </authorList>
    </citation>
    <scope>NUCLEOTIDE SEQUENCE [LARGE SCALE GENOMIC DNA]</scope>
</reference>
<dbReference type="SUPFAM" id="SSF47391">
    <property type="entry name" value="Dimerization-anchoring domain of cAMP-dependent PK regulatory subunit"/>
    <property type="match status" value="1"/>
</dbReference>
<protein>
    <recommendedName>
        <fullName evidence="8">RIIa domain-containing protein</fullName>
    </recommendedName>
</protein>
<evidence type="ECO:0000256" key="4">
    <source>
        <dbReference type="ARBA" id="ARBA00023273"/>
    </source>
</evidence>
<keyword evidence="3" id="KW-0969">Cilium</keyword>
<comment type="similarity">
    <text evidence="5">Belongs to the ropporin family.</text>
</comment>
<dbReference type="Proteomes" id="UP000410492">
    <property type="component" value="Unassembled WGS sequence"/>
</dbReference>
<dbReference type="Gene3D" id="1.20.890.10">
    <property type="entry name" value="cAMP-dependent protein kinase regulatory subunit, dimerization-anchoring domain"/>
    <property type="match status" value="1"/>
</dbReference>
<evidence type="ECO:0008006" key="8">
    <source>
        <dbReference type="Google" id="ProtNLM"/>
    </source>
</evidence>
<keyword evidence="7" id="KW-1185">Reference proteome</keyword>
<evidence type="ECO:0000313" key="6">
    <source>
        <dbReference type="EMBL" id="VEN55243.1"/>
    </source>
</evidence>
<keyword evidence="4" id="KW-0966">Cell projection</keyword>
<evidence type="ECO:0000256" key="2">
    <source>
        <dbReference type="ARBA" id="ARBA00022846"/>
    </source>
</evidence>
<keyword evidence="2" id="KW-0282">Flagellum</keyword>
<name>A0A653D5K2_CALMS</name>
<evidence type="ECO:0000313" key="7">
    <source>
        <dbReference type="Proteomes" id="UP000410492"/>
    </source>
</evidence>
<gene>
    <name evidence="6" type="ORF">CALMAC_LOCUS14478</name>
</gene>
<accession>A0A653D5K2</accession>
<proteinExistence type="inferred from homology"/>
<evidence type="ECO:0000256" key="1">
    <source>
        <dbReference type="ARBA" id="ARBA00004230"/>
    </source>
</evidence>
<evidence type="ECO:0000256" key="5">
    <source>
        <dbReference type="ARBA" id="ARBA00035651"/>
    </source>
</evidence>
<dbReference type="GO" id="GO:0031514">
    <property type="term" value="C:motile cilium"/>
    <property type="evidence" value="ECO:0007669"/>
    <property type="project" value="UniProtKB-SubCell"/>
</dbReference>
<dbReference type="PANTHER" id="PTHR14952:SF9">
    <property type="entry name" value="EF-HAND DOMAIN-CONTAINING PROTEIN"/>
    <property type="match status" value="1"/>
</dbReference>
<feature type="non-terminal residue" evidence="6">
    <location>
        <position position="170"/>
    </location>
</feature>
<sequence>MPELGEQMYCSEQISIPPVFPYLLRQYAKAAIRTQPSDLLKWSTAYFRCLSLDIPPPVKPRLEYPIPKDFCGITPGWLKALLYQLQNNQTISFKILWDRWTGACLEHKTLIQILCLGGFTDAGAIPWLKFVGLCAAHLTEDLTHTMMLICEIITEEPEGGSAMISLEIFM</sequence>
<dbReference type="OrthoDB" id="10067602at2759"/>